<evidence type="ECO:0000256" key="1">
    <source>
        <dbReference type="SAM" id="MobiDB-lite"/>
    </source>
</evidence>
<protein>
    <submittedName>
        <fullName evidence="3">Uncharacterized protein</fullName>
    </submittedName>
</protein>
<organism evidence="3 4">
    <name type="scientific">Pelagovum pacificum</name>
    <dbReference type="NCBI Taxonomy" id="2588711"/>
    <lineage>
        <taxon>Bacteria</taxon>
        <taxon>Pseudomonadati</taxon>
        <taxon>Pseudomonadota</taxon>
        <taxon>Alphaproteobacteria</taxon>
        <taxon>Rhodobacterales</taxon>
        <taxon>Paracoccaceae</taxon>
        <taxon>Pelagovum</taxon>
    </lineage>
</organism>
<keyword evidence="2" id="KW-0812">Transmembrane</keyword>
<dbReference type="OrthoDB" id="7727713at2"/>
<accession>A0A5C5GHJ1</accession>
<keyword evidence="2" id="KW-1133">Transmembrane helix</keyword>
<gene>
    <name evidence="3" type="ORF">FHY64_13545</name>
</gene>
<dbReference type="RefSeq" id="WP_140195399.1">
    <property type="nucleotide sequence ID" value="NZ_CP065915.1"/>
</dbReference>
<sequence length="63" mass="6800">MSDATWTSFPAVPRTKTAQRAEDVTLPKPEPFGAPVLIGDVASPLAGETVLSLLMRRMMRDGD</sequence>
<dbReference type="EMBL" id="VFFF01000001">
    <property type="protein sequence ID" value="TNY34232.1"/>
    <property type="molecule type" value="Genomic_DNA"/>
</dbReference>
<dbReference type="AlphaFoldDB" id="A0A5C5GHJ1"/>
<feature type="region of interest" description="Disordered" evidence="1">
    <location>
        <begin position="1"/>
        <end position="30"/>
    </location>
</feature>
<evidence type="ECO:0000313" key="3">
    <source>
        <dbReference type="EMBL" id="TNY34232.1"/>
    </source>
</evidence>
<evidence type="ECO:0000256" key="2">
    <source>
        <dbReference type="SAM" id="Phobius"/>
    </source>
</evidence>
<reference evidence="3 4" key="1">
    <citation type="submission" date="2019-06" db="EMBL/GenBank/DDBJ databases">
        <title>Genome of new Rhodobacteraceae sp. SM1903.</title>
        <authorList>
            <person name="Ren X."/>
        </authorList>
    </citation>
    <scope>NUCLEOTIDE SEQUENCE [LARGE SCALE GENOMIC DNA]</scope>
    <source>
        <strain evidence="3 4">SM1903</strain>
    </source>
</reference>
<proteinExistence type="predicted"/>
<evidence type="ECO:0000313" key="4">
    <source>
        <dbReference type="Proteomes" id="UP000314011"/>
    </source>
</evidence>
<comment type="caution">
    <text evidence="3">The sequence shown here is derived from an EMBL/GenBank/DDBJ whole genome shotgun (WGS) entry which is preliminary data.</text>
</comment>
<keyword evidence="2" id="KW-0472">Membrane</keyword>
<name>A0A5C5GHJ1_9RHOB</name>
<dbReference type="Proteomes" id="UP000314011">
    <property type="component" value="Unassembled WGS sequence"/>
</dbReference>
<keyword evidence="4" id="KW-1185">Reference proteome</keyword>
<feature type="transmembrane region" description="Helical" evidence="2">
    <location>
        <begin position="32"/>
        <end position="54"/>
    </location>
</feature>